<evidence type="ECO:0000313" key="1">
    <source>
        <dbReference type="EMBL" id="KKL13258.1"/>
    </source>
</evidence>
<dbReference type="EMBL" id="LAZR01040933">
    <property type="protein sequence ID" value="KKL13258.1"/>
    <property type="molecule type" value="Genomic_DNA"/>
</dbReference>
<dbReference type="AlphaFoldDB" id="A0A0F9DMV6"/>
<dbReference type="GO" id="GO:0003824">
    <property type="term" value="F:catalytic activity"/>
    <property type="evidence" value="ECO:0007669"/>
    <property type="project" value="InterPro"/>
</dbReference>
<dbReference type="InterPro" id="IPR011101">
    <property type="entry name" value="DUF5131"/>
</dbReference>
<dbReference type="SFLD" id="SFLDS00029">
    <property type="entry name" value="Radical_SAM"/>
    <property type="match status" value="1"/>
</dbReference>
<reference evidence="1" key="1">
    <citation type="journal article" date="2015" name="Nature">
        <title>Complex archaea that bridge the gap between prokaryotes and eukaryotes.</title>
        <authorList>
            <person name="Spang A."/>
            <person name="Saw J.H."/>
            <person name="Jorgensen S.L."/>
            <person name="Zaremba-Niedzwiedzka K."/>
            <person name="Martijn J."/>
            <person name="Lind A.E."/>
            <person name="van Eijk R."/>
            <person name="Schleper C."/>
            <person name="Guy L."/>
            <person name="Ettema T.J."/>
        </authorList>
    </citation>
    <scope>NUCLEOTIDE SEQUENCE</scope>
</reference>
<accession>A0A0F9DMV6</accession>
<protein>
    <recommendedName>
        <fullName evidence="2">DUF5131 family protein</fullName>
    </recommendedName>
</protein>
<name>A0A0F9DMV6_9ZZZZ</name>
<sequence length="235" mass="27307">MMLKKQKGNMYEFVTHMWSPVRGKCSHDCSYCYMKKYGEQPPLHVDEKELMTDLGEDNFIFVCYTCDLFAKDVPGEWILKVLEMLRIYRTNRYLLQSKNPKRFLDFIDQCPDNGLWGTTIETNRDIYVYSKAPPYIERARALHLLHDLGHETMVTIEPILDFDVDELVELVLLANPTWVNIGADSKGHGLPEPSPEKVTKLVKALQEKTDVKLKRNLKRICSDLQIQQRPKGVSK</sequence>
<evidence type="ECO:0008006" key="2">
    <source>
        <dbReference type="Google" id="ProtNLM"/>
    </source>
</evidence>
<dbReference type="InterPro" id="IPR007197">
    <property type="entry name" value="rSAM"/>
</dbReference>
<gene>
    <name evidence="1" type="ORF">LCGC14_2527550</name>
</gene>
<dbReference type="Pfam" id="PF07505">
    <property type="entry name" value="DUF5131"/>
    <property type="match status" value="1"/>
</dbReference>
<dbReference type="GO" id="GO:0051536">
    <property type="term" value="F:iron-sulfur cluster binding"/>
    <property type="evidence" value="ECO:0007669"/>
    <property type="project" value="InterPro"/>
</dbReference>
<organism evidence="1">
    <name type="scientific">marine sediment metagenome</name>
    <dbReference type="NCBI Taxonomy" id="412755"/>
    <lineage>
        <taxon>unclassified sequences</taxon>
        <taxon>metagenomes</taxon>
        <taxon>ecological metagenomes</taxon>
    </lineage>
</organism>
<comment type="caution">
    <text evidence="1">The sequence shown here is derived from an EMBL/GenBank/DDBJ whole genome shotgun (WGS) entry which is preliminary data.</text>
</comment>
<proteinExistence type="predicted"/>